<comment type="caution">
    <text evidence="1">The sequence shown here is derived from an EMBL/GenBank/DDBJ whole genome shotgun (WGS) entry which is preliminary data.</text>
</comment>
<organism evidence="1 2">
    <name type="scientific">Salmonella enterica subsp. enterica serovar Adelaide str. A4-669</name>
    <dbReference type="NCBI Taxonomy" id="913063"/>
    <lineage>
        <taxon>Bacteria</taxon>
        <taxon>Pseudomonadati</taxon>
        <taxon>Pseudomonadota</taxon>
        <taxon>Gammaproteobacteria</taxon>
        <taxon>Enterobacterales</taxon>
        <taxon>Enterobacteriaceae</taxon>
        <taxon>Salmonella</taxon>
    </lineage>
</organism>
<dbReference type="SUPFAM" id="SSF49401">
    <property type="entry name" value="Bacterial adhesins"/>
    <property type="match status" value="1"/>
</dbReference>
<sequence>MNIAIHDADTKTQVKIDGAEIHEASFKNKVATYNFMASYVRADASKEVTTGHVTTNAMYTFTYQ</sequence>
<dbReference type="Proteomes" id="UP000004906">
    <property type="component" value="Unassembled WGS sequence"/>
</dbReference>
<dbReference type="EMBL" id="AFCI01000127">
    <property type="protein sequence ID" value="EHC41634.1"/>
    <property type="molecule type" value="Genomic_DNA"/>
</dbReference>
<dbReference type="Gene3D" id="2.60.40.1090">
    <property type="entry name" value="Fimbrial-type adhesion domain"/>
    <property type="match status" value="1"/>
</dbReference>
<reference evidence="1 2" key="1">
    <citation type="journal article" date="2011" name="BMC Genomics">
        <title>Genome sequencing reveals diversification of virulence factor content and possible host adaptation in distinct subpopulations of Salmonella enterica.</title>
        <authorList>
            <person name="den Bakker H.C."/>
            <person name="Moreno Switt A.I."/>
            <person name="Govoni G."/>
            <person name="Cummings C.A."/>
            <person name="Ranieri M.L."/>
            <person name="Degoricija L."/>
            <person name="Hoelzer K."/>
            <person name="Rodriguez-Rivera L.D."/>
            <person name="Brown S."/>
            <person name="Bolchacova E."/>
            <person name="Furtado M.R."/>
            <person name="Wiedmann M."/>
        </authorList>
    </citation>
    <scope>NUCLEOTIDE SEQUENCE [LARGE SCALE GENOMIC DNA]</scope>
    <source>
        <strain evidence="1 2">A4-669</strain>
    </source>
</reference>
<evidence type="ECO:0000313" key="1">
    <source>
        <dbReference type="EMBL" id="EHC41634.1"/>
    </source>
</evidence>
<name>A0A6C8GTA2_SALET</name>
<protein>
    <submittedName>
        <fullName evidence="1">Putative fimbrial protein</fullName>
    </submittedName>
</protein>
<proteinExistence type="predicted"/>
<dbReference type="InterPro" id="IPR036937">
    <property type="entry name" value="Adhesion_dom_fimbrial_sf"/>
</dbReference>
<evidence type="ECO:0000313" key="2">
    <source>
        <dbReference type="Proteomes" id="UP000004906"/>
    </source>
</evidence>
<dbReference type="GO" id="GO:0007155">
    <property type="term" value="P:cell adhesion"/>
    <property type="evidence" value="ECO:0007669"/>
    <property type="project" value="InterPro"/>
</dbReference>
<accession>A0A6C8GTA2</accession>
<gene>
    <name evidence="1" type="ORF">LTSEADE_0308</name>
</gene>
<dbReference type="GO" id="GO:0009289">
    <property type="term" value="C:pilus"/>
    <property type="evidence" value="ECO:0007669"/>
    <property type="project" value="InterPro"/>
</dbReference>
<dbReference type="InterPro" id="IPR008966">
    <property type="entry name" value="Adhesion_dom_sf"/>
</dbReference>
<dbReference type="AlphaFoldDB" id="A0A6C8GTA2"/>